<comment type="caution">
    <text evidence="4">The sequence shown here is derived from an EMBL/GenBank/DDBJ whole genome shotgun (WGS) entry which is preliminary data.</text>
</comment>
<organism evidence="4 5">
    <name type="scientific">Nocardioides zhouii</name>
    <dbReference type="NCBI Taxonomy" id="1168729"/>
    <lineage>
        <taxon>Bacteria</taxon>
        <taxon>Bacillati</taxon>
        <taxon>Actinomycetota</taxon>
        <taxon>Actinomycetes</taxon>
        <taxon>Propionibacteriales</taxon>
        <taxon>Nocardioidaceae</taxon>
        <taxon>Nocardioides</taxon>
    </lineage>
</organism>
<sequence>MVGSAPGTERADALCVTCVGLFDVDGAAVSLVLGGASSGTFGSSSESSRRMDEYQFTFGEGPCLDAVTSGTSVLAPDLDAPQEQRWPVLRGALLEDGIRGVFAVPIMITSVCVGALDLFRSRPGPLDGVALAGALLAAELASMPLLDLMNEARDLADREDAPVCSTDHLEDPPVEADRVEVYQATGMLISALGVDADEALVRLRAHAMATDQTASQVARSIIDRRLMLDRDDRGTTGDGGRSRR</sequence>
<accession>A0A4Q2SEU2</accession>
<name>A0A4Q2SEU2_9ACTN</name>
<evidence type="ECO:0000313" key="4">
    <source>
        <dbReference type="EMBL" id="RYC03592.1"/>
    </source>
</evidence>
<gene>
    <name evidence="4" type="ORF">EUA94_21610</name>
</gene>
<dbReference type="InterPro" id="IPR005561">
    <property type="entry name" value="ANTAR"/>
</dbReference>
<dbReference type="InterPro" id="IPR036388">
    <property type="entry name" value="WH-like_DNA-bd_sf"/>
</dbReference>
<evidence type="ECO:0000256" key="1">
    <source>
        <dbReference type="ARBA" id="ARBA00023015"/>
    </source>
</evidence>
<dbReference type="OrthoDB" id="7466251at2"/>
<dbReference type="SMART" id="SM01012">
    <property type="entry name" value="ANTAR"/>
    <property type="match status" value="1"/>
</dbReference>
<protein>
    <submittedName>
        <fullName evidence="4">ANTAR domain-containing protein</fullName>
    </submittedName>
</protein>
<dbReference type="Pfam" id="PF01590">
    <property type="entry name" value="GAF"/>
    <property type="match status" value="1"/>
</dbReference>
<dbReference type="InterPro" id="IPR029016">
    <property type="entry name" value="GAF-like_dom_sf"/>
</dbReference>
<feature type="domain" description="ANTAR" evidence="3">
    <location>
        <begin position="161"/>
        <end position="222"/>
    </location>
</feature>
<dbReference type="InterPro" id="IPR003018">
    <property type="entry name" value="GAF"/>
</dbReference>
<dbReference type="AlphaFoldDB" id="A0A4Q2SEU2"/>
<keyword evidence="2" id="KW-0804">Transcription</keyword>
<evidence type="ECO:0000259" key="3">
    <source>
        <dbReference type="PROSITE" id="PS50921"/>
    </source>
</evidence>
<dbReference type="PROSITE" id="PS50921">
    <property type="entry name" value="ANTAR"/>
    <property type="match status" value="1"/>
</dbReference>
<keyword evidence="1" id="KW-0805">Transcription regulation</keyword>
<dbReference type="SUPFAM" id="SSF55781">
    <property type="entry name" value="GAF domain-like"/>
    <property type="match status" value="1"/>
</dbReference>
<dbReference type="Gene3D" id="3.30.450.40">
    <property type="match status" value="1"/>
</dbReference>
<dbReference type="Gene3D" id="1.10.10.10">
    <property type="entry name" value="Winged helix-like DNA-binding domain superfamily/Winged helix DNA-binding domain"/>
    <property type="match status" value="1"/>
</dbReference>
<keyword evidence="5" id="KW-1185">Reference proteome</keyword>
<evidence type="ECO:0000256" key="2">
    <source>
        <dbReference type="ARBA" id="ARBA00023163"/>
    </source>
</evidence>
<dbReference type="EMBL" id="SDWV01000035">
    <property type="protein sequence ID" value="RYC03592.1"/>
    <property type="molecule type" value="Genomic_DNA"/>
</dbReference>
<proteinExistence type="predicted"/>
<reference evidence="4 5" key="1">
    <citation type="submission" date="2019-01" db="EMBL/GenBank/DDBJ databases">
        <title>Novel species of Nocardioides.</title>
        <authorList>
            <person name="Liu Q."/>
            <person name="X Y.-H."/>
        </authorList>
    </citation>
    <scope>NUCLEOTIDE SEQUENCE [LARGE SCALE GENOMIC DNA]</scope>
    <source>
        <strain evidence="4 5">HLT2-9</strain>
    </source>
</reference>
<evidence type="ECO:0000313" key="5">
    <source>
        <dbReference type="Proteomes" id="UP000291101"/>
    </source>
</evidence>
<dbReference type="Pfam" id="PF03861">
    <property type="entry name" value="ANTAR"/>
    <property type="match status" value="1"/>
</dbReference>
<dbReference type="GO" id="GO:0003723">
    <property type="term" value="F:RNA binding"/>
    <property type="evidence" value="ECO:0007669"/>
    <property type="project" value="InterPro"/>
</dbReference>
<dbReference type="Proteomes" id="UP000291101">
    <property type="component" value="Unassembled WGS sequence"/>
</dbReference>